<name>A0A271IW64_9BACT</name>
<proteinExistence type="predicted"/>
<evidence type="ECO:0000313" key="2">
    <source>
        <dbReference type="Proteomes" id="UP000216339"/>
    </source>
</evidence>
<dbReference type="RefSeq" id="WP_095509067.1">
    <property type="nucleotide sequence ID" value="NZ_MQWD01000001.1"/>
</dbReference>
<protein>
    <submittedName>
        <fullName evidence="1">Uncharacterized protein</fullName>
    </submittedName>
</protein>
<dbReference type="AlphaFoldDB" id="A0A271IW64"/>
<keyword evidence="2" id="KW-1185">Reference proteome</keyword>
<reference evidence="1 2" key="1">
    <citation type="submission" date="2016-11" db="EMBL/GenBank/DDBJ databases">
        <title>Study of marine rhodopsin-containing bacteria.</title>
        <authorList>
            <person name="Yoshizawa S."/>
            <person name="Kumagai Y."/>
            <person name="Kogure K."/>
        </authorList>
    </citation>
    <scope>NUCLEOTIDE SEQUENCE [LARGE SCALE GENOMIC DNA]</scope>
    <source>
        <strain evidence="1 2">SAORIC-28</strain>
    </source>
</reference>
<sequence>MIWTRPLLLRQTGEYDVAFEVDVDPNGAFSVERGGYATGGRREGWLSEREAARLGRLAEAVDVGAEHPTDGAVVTRLRLGADEVAWAGPPPTAALRALTSALFALGT</sequence>
<dbReference type="Proteomes" id="UP000216339">
    <property type="component" value="Unassembled WGS sequence"/>
</dbReference>
<accession>A0A271IW64</accession>
<organism evidence="1 2">
    <name type="scientific">Rubrivirga marina</name>
    <dbReference type="NCBI Taxonomy" id="1196024"/>
    <lineage>
        <taxon>Bacteria</taxon>
        <taxon>Pseudomonadati</taxon>
        <taxon>Rhodothermota</taxon>
        <taxon>Rhodothermia</taxon>
        <taxon>Rhodothermales</taxon>
        <taxon>Rubricoccaceae</taxon>
        <taxon>Rubrivirga</taxon>
    </lineage>
</organism>
<dbReference type="EMBL" id="MQWD01000001">
    <property type="protein sequence ID" value="PAP75432.1"/>
    <property type="molecule type" value="Genomic_DNA"/>
</dbReference>
<comment type="caution">
    <text evidence="1">The sequence shown here is derived from an EMBL/GenBank/DDBJ whole genome shotgun (WGS) entry which is preliminary data.</text>
</comment>
<gene>
    <name evidence="1" type="ORF">BSZ37_02720</name>
</gene>
<evidence type="ECO:0000313" key="1">
    <source>
        <dbReference type="EMBL" id="PAP75432.1"/>
    </source>
</evidence>